<accession>A0AAW0MQC6</accession>
<dbReference type="Proteomes" id="UP001460270">
    <property type="component" value="Unassembled WGS sequence"/>
</dbReference>
<feature type="region of interest" description="Disordered" evidence="1">
    <location>
        <begin position="1"/>
        <end position="45"/>
    </location>
</feature>
<sequence length="73" mass="7291">MHRVTDSGRPRSTGGGRAHGSGSLHIGPQAALGREGEGQGAGCLLKGSPRLVIPLTTSPIRSSSVDGCHGGFS</sequence>
<dbReference type="EMBL" id="JBBPFD010000021">
    <property type="protein sequence ID" value="KAK7882923.1"/>
    <property type="molecule type" value="Genomic_DNA"/>
</dbReference>
<dbReference type="AlphaFoldDB" id="A0AAW0MQC6"/>
<protein>
    <submittedName>
        <fullName evidence="2">Uncharacterized protein</fullName>
    </submittedName>
</protein>
<reference evidence="3" key="1">
    <citation type="submission" date="2024-04" db="EMBL/GenBank/DDBJ databases">
        <title>Salinicola lusitanus LLJ914,a marine bacterium isolated from the Okinawa Trough.</title>
        <authorList>
            <person name="Li J."/>
        </authorList>
    </citation>
    <scope>NUCLEOTIDE SEQUENCE [LARGE SCALE GENOMIC DNA]</scope>
</reference>
<comment type="caution">
    <text evidence="2">The sequence shown here is derived from an EMBL/GenBank/DDBJ whole genome shotgun (WGS) entry which is preliminary data.</text>
</comment>
<evidence type="ECO:0000313" key="2">
    <source>
        <dbReference type="EMBL" id="KAK7882923.1"/>
    </source>
</evidence>
<name>A0AAW0MQC6_9GOBI</name>
<keyword evidence="3" id="KW-1185">Reference proteome</keyword>
<proteinExistence type="predicted"/>
<organism evidence="2 3">
    <name type="scientific">Mugilogobius chulae</name>
    <name type="common">yellowstripe goby</name>
    <dbReference type="NCBI Taxonomy" id="88201"/>
    <lineage>
        <taxon>Eukaryota</taxon>
        <taxon>Metazoa</taxon>
        <taxon>Chordata</taxon>
        <taxon>Craniata</taxon>
        <taxon>Vertebrata</taxon>
        <taxon>Euteleostomi</taxon>
        <taxon>Actinopterygii</taxon>
        <taxon>Neopterygii</taxon>
        <taxon>Teleostei</taxon>
        <taxon>Neoteleostei</taxon>
        <taxon>Acanthomorphata</taxon>
        <taxon>Gobiaria</taxon>
        <taxon>Gobiiformes</taxon>
        <taxon>Gobioidei</taxon>
        <taxon>Gobiidae</taxon>
        <taxon>Gobionellinae</taxon>
        <taxon>Mugilogobius</taxon>
    </lineage>
</organism>
<gene>
    <name evidence="2" type="ORF">WMY93_029097</name>
</gene>
<evidence type="ECO:0000256" key="1">
    <source>
        <dbReference type="SAM" id="MobiDB-lite"/>
    </source>
</evidence>
<evidence type="ECO:0000313" key="3">
    <source>
        <dbReference type="Proteomes" id="UP001460270"/>
    </source>
</evidence>